<sequence>MTWLFEDNQIDFLPEDCVGFVYLITNLVTGRKYIGKKLAKFSKTTYKIVKLKNGSKKKKKIRSKIDSDWLTYYGSNDELNKDIQTLGTDKFKREILYYCKSKSECSYIEAREQFRHQVLESDDYYNGQISVRVHGSHIKGKLSK</sequence>
<accession>A0A6J5LHT8</accession>
<evidence type="ECO:0000259" key="1">
    <source>
        <dbReference type="Pfam" id="PF19835"/>
    </source>
</evidence>
<gene>
    <name evidence="2" type="ORF">UFOVP257_453</name>
</gene>
<organism evidence="2">
    <name type="scientific">uncultured Caudovirales phage</name>
    <dbReference type="NCBI Taxonomy" id="2100421"/>
    <lineage>
        <taxon>Viruses</taxon>
        <taxon>Duplodnaviria</taxon>
        <taxon>Heunggongvirae</taxon>
        <taxon>Uroviricota</taxon>
        <taxon>Caudoviricetes</taxon>
        <taxon>Peduoviridae</taxon>
        <taxon>Maltschvirus</taxon>
        <taxon>Maltschvirus maltsch</taxon>
    </lineage>
</organism>
<name>A0A6J5LHT8_9CAUD</name>
<reference evidence="2" key="1">
    <citation type="submission" date="2020-04" db="EMBL/GenBank/DDBJ databases">
        <authorList>
            <person name="Chiriac C."/>
            <person name="Salcher M."/>
            <person name="Ghai R."/>
            <person name="Kavagutti S V."/>
        </authorList>
    </citation>
    <scope>NUCLEOTIDE SEQUENCE</scope>
</reference>
<dbReference type="InterPro" id="IPR035901">
    <property type="entry name" value="GIY-YIG_endonuc_sf"/>
</dbReference>
<proteinExistence type="predicted"/>
<evidence type="ECO:0000313" key="2">
    <source>
        <dbReference type="EMBL" id="CAB4133731.1"/>
    </source>
</evidence>
<dbReference type="InterPro" id="IPR045566">
    <property type="entry name" value="SegE-like_GIY-YIG"/>
</dbReference>
<dbReference type="EMBL" id="LR796274">
    <property type="protein sequence ID" value="CAB4133731.1"/>
    <property type="molecule type" value="Genomic_DNA"/>
</dbReference>
<dbReference type="Pfam" id="PF19835">
    <property type="entry name" value="SegE_GIY-YIG"/>
    <property type="match status" value="1"/>
</dbReference>
<protein>
    <recommendedName>
        <fullName evidence="1">Putative endonuclease SegE-like GIY-YIG domain-containing protein</fullName>
    </recommendedName>
</protein>
<feature type="domain" description="Putative endonuclease SegE-like GIY-YIG" evidence="1">
    <location>
        <begin position="3"/>
        <end position="129"/>
    </location>
</feature>
<dbReference type="Gene3D" id="3.40.1440.10">
    <property type="entry name" value="GIY-YIG endonuclease"/>
    <property type="match status" value="1"/>
</dbReference>